<reference evidence="1 2" key="1">
    <citation type="submission" date="2019-04" db="EMBL/GenBank/DDBJ databases">
        <title>Comparative genomics and transcriptomics to analyze fruiting body development in filamentous ascomycetes.</title>
        <authorList>
            <consortium name="DOE Joint Genome Institute"/>
            <person name="Lutkenhaus R."/>
            <person name="Traeger S."/>
            <person name="Breuer J."/>
            <person name="Kuo A."/>
            <person name="Lipzen A."/>
            <person name="Pangilinan J."/>
            <person name="Dilworth D."/>
            <person name="Sandor L."/>
            <person name="Poggeler S."/>
            <person name="Barry K."/>
            <person name="Grigoriev I.V."/>
            <person name="Nowrousian M."/>
        </authorList>
    </citation>
    <scope>NUCLEOTIDE SEQUENCE [LARGE SCALE GENOMIC DNA]</scope>
    <source>
        <strain evidence="1 2">CBS 389.68</strain>
    </source>
</reference>
<dbReference type="AlphaFoldDB" id="A0A4S2MJ55"/>
<accession>A0A4S2MJ55</accession>
<dbReference type="Proteomes" id="UP000298138">
    <property type="component" value="Unassembled WGS sequence"/>
</dbReference>
<name>A0A4S2MJ55_9PEZI</name>
<dbReference type="EMBL" id="ML220166">
    <property type="protein sequence ID" value="TGZ76785.1"/>
    <property type="molecule type" value="Genomic_DNA"/>
</dbReference>
<gene>
    <name evidence="1" type="ORF">EX30DRAFT_344598</name>
</gene>
<sequence length="192" mass="20997">MTVLYQYRVRVALGSCVVRQSVSHPTSSPSRIVASSRRIAFGIPHHPQPSSAALRISSPQSLGSVVNLRFRSLQPTASRAPGSSFRERRHLIASIASVVSVSLGFGVWWVPESDASGSVGRLVLQDLAIVGFPPDLARWWDGESGGIRALRDESRSGGYFWNPMALGVWGYDRDVGYVRVCIVLYHGIIPPR</sequence>
<dbReference type="InParanoid" id="A0A4S2MJ55"/>
<proteinExistence type="predicted"/>
<protein>
    <submittedName>
        <fullName evidence="1">Uncharacterized protein</fullName>
    </submittedName>
</protein>
<evidence type="ECO:0000313" key="1">
    <source>
        <dbReference type="EMBL" id="TGZ76785.1"/>
    </source>
</evidence>
<evidence type="ECO:0000313" key="2">
    <source>
        <dbReference type="Proteomes" id="UP000298138"/>
    </source>
</evidence>
<keyword evidence="2" id="KW-1185">Reference proteome</keyword>
<organism evidence="1 2">
    <name type="scientific">Ascodesmis nigricans</name>
    <dbReference type="NCBI Taxonomy" id="341454"/>
    <lineage>
        <taxon>Eukaryota</taxon>
        <taxon>Fungi</taxon>
        <taxon>Dikarya</taxon>
        <taxon>Ascomycota</taxon>
        <taxon>Pezizomycotina</taxon>
        <taxon>Pezizomycetes</taxon>
        <taxon>Pezizales</taxon>
        <taxon>Ascodesmidaceae</taxon>
        <taxon>Ascodesmis</taxon>
    </lineage>
</organism>